<evidence type="ECO:0000313" key="1">
    <source>
        <dbReference type="EMBL" id="OWM62840.1"/>
    </source>
</evidence>
<gene>
    <name evidence="1" type="ORF">CDL15_Pgr020134</name>
</gene>
<dbReference type="AlphaFoldDB" id="A0A218VRX8"/>
<protein>
    <submittedName>
        <fullName evidence="1">Uncharacterized protein</fullName>
    </submittedName>
</protein>
<proteinExistence type="predicted"/>
<reference evidence="2" key="1">
    <citation type="journal article" date="2017" name="Plant J.">
        <title>The pomegranate (Punica granatum L.) genome and the genomics of punicalagin biosynthesis.</title>
        <authorList>
            <person name="Qin G."/>
            <person name="Xu C."/>
            <person name="Ming R."/>
            <person name="Tang H."/>
            <person name="Guyot R."/>
            <person name="Kramer E.M."/>
            <person name="Hu Y."/>
            <person name="Yi X."/>
            <person name="Qi Y."/>
            <person name="Xu X."/>
            <person name="Gao Z."/>
            <person name="Pan H."/>
            <person name="Jian J."/>
            <person name="Tian Y."/>
            <person name="Yue Z."/>
            <person name="Xu Y."/>
        </authorList>
    </citation>
    <scope>NUCLEOTIDE SEQUENCE [LARGE SCALE GENOMIC DNA]</scope>
    <source>
        <strain evidence="2">cv. Dabenzi</strain>
    </source>
</reference>
<sequence>MTWKTFPSARLRGSLRGSIRSGNGKRRIARTEGEDSSGWLSLQANPLFPLQRHRLLMTRMDGLLFVSRVY</sequence>
<accession>A0A218VRX8</accession>
<name>A0A218VRX8_PUNGR</name>
<organism evidence="1 2">
    <name type="scientific">Punica granatum</name>
    <name type="common">Pomegranate</name>
    <dbReference type="NCBI Taxonomy" id="22663"/>
    <lineage>
        <taxon>Eukaryota</taxon>
        <taxon>Viridiplantae</taxon>
        <taxon>Streptophyta</taxon>
        <taxon>Embryophyta</taxon>
        <taxon>Tracheophyta</taxon>
        <taxon>Spermatophyta</taxon>
        <taxon>Magnoliopsida</taxon>
        <taxon>eudicotyledons</taxon>
        <taxon>Gunneridae</taxon>
        <taxon>Pentapetalae</taxon>
        <taxon>rosids</taxon>
        <taxon>malvids</taxon>
        <taxon>Myrtales</taxon>
        <taxon>Lythraceae</taxon>
        <taxon>Punica</taxon>
    </lineage>
</organism>
<dbReference type="EMBL" id="MTKT01006319">
    <property type="protein sequence ID" value="OWM62840.1"/>
    <property type="molecule type" value="Genomic_DNA"/>
</dbReference>
<evidence type="ECO:0000313" key="2">
    <source>
        <dbReference type="Proteomes" id="UP000197138"/>
    </source>
</evidence>
<comment type="caution">
    <text evidence="1">The sequence shown here is derived from an EMBL/GenBank/DDBJ whole genome shotgun (WGS) entry which is preliminary data.</text>
</comment>
<dbReference type="Proteomes" id="UP000197138">
    <property type="component" value="Unassembled WGS sequence"/>
</dbReference>